<dbReference type="PRINTS" id="PR00062">
    <property type="entry name" value="RIBOSOMALL20"/>
</dbReference>
<evidence type="ECO:0000256" key="3">
    <source>
        <dbReference type="ARBA" id="ARBA00023274"/>
    </source>
</evidence>
<dbReference type="GO" id="GO:0005840">
    <property type="term" value="C:ribosome"/>
    <property type="evidence" value="ECO:0007669"/>
    <property type="project" value="UniProtKB-KW"/>
</dbReference>
<dbReference type="GO" id="GO:0019843">
    <property type="term" value="F:rRNA binding"/>
    <property type="evidence" value="ECO:0007669"/>
    <property type="project" value="InterPro"/>
</dbReference>
<feature type="region of interest" description="Disordered" evidence="7">
    <location>
        <begin position="1"/>
        <end position="31"/>
    </location>
</feature>
<organism evidence="8 9">
    <name type="scientific">Geodia barretti</name>
    <name type="common">Barrett's horny sponge</name>
    <dbReference type="NCBI Taxonomy" id="519541"/>
    <lineage>
        <taxon>Eukaryota</taxon>
        <taxon>Metazoa</taxon>
        <taxon>Porifera</taxon>
        <taxon>Demospongiae</taxon>
        <taxon>Heteroscleromorpha</taxon>
        <taxon>Tetractinellida</taxon>
        <taxon>Astrophorina</taxon>
        <taxon>Geodiidae</taxon>
        <taxon>Geodia</taxon>
    </lineage>
</organism>
<evidence type="ECO:0000256" key="6">
    <source>
        <dbReference type="RuleBase" id="RU000561"/>
    </source>
</evidence>
<evidence type="ECO:0000313" key="9">
    <source>
        <dbReference type="Proteomes" id="UP001174909"/>
    </source>
</evidence>
<dbReference type="Gene3D" id="6.10.160.10">
    <property type="match status" value="1"/>
</dbReference>
<dbReference type="NCBIfam" id="TIGR01032">
    <property type="entry name" value="rplT_bact"/>
    <property type="match status" value="1"/>
</dbReference>
<dbReference type="GO" id="GO:0006412">
    <property type="term" value="P:translation"/>
    <property type="evidence" value="ECO:0007669"/>
    <property type="project" value="InterPro"/>
</dbReference>
<dbReference type="HAMAP" id="MF_00382">
    <property type="entry name" value="Ribosomal_bL20"/>
    <property type="match status" value="1"/>
</dbReference>
<dbReference type="Pfam" id="PF00453">
    <property type="entry name" value="Ribosomal_L20"/>
    <property type="match status" value="1"/>
</dbReference>
<reference evidence="8" key="1">
    <citation type="submission" date="2023-03" db="EMBL/GenBank/DDBJ databases">
        <authorList>
            <person name="Steffen K."/>
            <person name="Cardenas P."/>
        </authorList>
    </citation>
    <scope>NUCLEOTIDE SEQUENCE</scope>
</reference>
<dbReference type="SUPFAM" id="SSF74731">
    <property type="entry name" value="Ribosomal protein L20"/>
    <property type="match status" value="1"/>
</dbReference>
<gene>
    <name evidence="8" type="ORF">GBAR_LOCUS18808</name>
</gene>
<feature type="non-terminal residue" evidence="8">
    <location>
        <position position="1"/>
    </location>
</feature>
<evidence type="ECO:0000256" key="2">
    <source>
        <dbReference type="ARBA" id="ARBA00022980"/>
    </source>
</evidence>
<dbReference type="Proteomes" id="UP001174909">
    <property type="component" value="Unassembled WGS sequence"/>
</dbReference>
<dbReference type="GO" id="GO:1990904">
    <property type="term" value="C:ribonucleoprotein complex"/>
    <property type="evidence" value="ECO:0007669"/>
    <property type="project" value="UniProtKB-KW"/>
</dbReference>
<dbReference type="AlphaFoldDB" id="A0AA35SRE5"/>
<dbReference type="EMBL" id="CASHTH010002659">
    <property type="protein sequence ID" value="CAI8033336.1"/>
    <property type="molecule type" value="Genomic_DNA"/>
</dbReference>
<evidence type="ECO:0000256" key="1">
    <source>
        <dbReference type="ARBA" id="ARBA00007698"/>
    </source>
</evidence>
<evidence type="ECO:0000256" key="4">
    <source>
        <dbReference type="ARBA" id="ARBA00072767"/>
    </source>
</evidence>
<keyword evidence="9" id="KW-1185">Reference proteome</keyword>
<dbReference type="Gene3D" id="1.10.1900.20">
    <property type="entry name" value="Ribosomal protein L20"/>
    <property type="match status" value="1"/>
</dbReference>
<comment type="similarity">
    <text evidence="1 6">Belongs to the bacterial ribosomal protein bL20 family.</text>
</comment>
<dbReference type="InterPro" id="IPR005813">
    <property type="entry name" value="Ribosomal_bL20"/>
</dbReference>
<dbReference type="InterPro" id="IPR035566">
    <property type="entry name" value="Ribosomal_protein_bL20_C"/>
</dbReference>
<comment type="caution">
    <text evidence="8">The sequence shown here is derived from an EMBL/GenBank/DDBJ whole genome shotgun (WGS) entry which is preliminary data.</text>
</comment>
<dbReference type="FunFam" id="1.10.1900.20:FF:000001">
    <property type="entry name" value="50S ribosomal protein L20"/>
    <property type="match status" value="1"/>
</dbReference>
<dbReference type="GO" id="GO:0003735">
    <property type="term" value="F:structural constituent of ribosome"/>
    <property type="evidence" value="ECO:0007669"/>
    <property type="project" value="InterPro"/>
</dbReference>
<proteinExistence type="inferred from homology"/>
<keyword evidence="3 6" id="KW-0687">Ribonucleoprotein</keyword>
<dbReference type="PANTHER" id="PTHR10986">
    <property type="entry name" value="39S RIBOSOMAL PROTEIN L20"/>
    <property type="match status" value="1"/>
</dbReference>
<evidence type="ECO:0000256" key="7">
    <source>
        <dbReference type="SAM" id="MobiDB-lite"/>
    </source>
</evidence>
<sequence>VPRVKAGTTRRARHKAVLATTKGHRAARSSRYRVAKESMLHALDYATRHRKLKKRQNRALAITRINAAAREHGLSYSSLINGLKKAEITLDRKSLADLSIRQPSAFAKVVASAKAEL</sequence>
<accession>A0AA35SRE5</accession>
<evidence type="ECO:0000313" key="8">
    <source>
        <dbReference type="EMBL" id="CAI8033336.1"/>
    </source>
</evidence>
<evidence type="ECO:0000256" key="5">
    <source>
        <dbReference type="ARBA" id="ARBA00076245"/>
    </source>
</evidence>
<dbReference type="CDD" id="cd07026">
    <property type="entry name" value="Ribosomal_L20"/>
    <property type="match status" value="1"/>
</dbReference>
<feature type="compositionally biased region" description="Basic residues" evidence="7">
    <location>
        <begin position="8"/>
        <end position="31"/>
    </location>
</feature>
<keyword evidence="2 6" id="KW-0689">Ribosomal protein</keyword>
<protein>
    <recommendedName>
        <fullName evidence="4">Large ribosomal subunit protein bL20m</fullName>
    </recommendedName>
    <alternativeName>
        <fullName evidence="5">39S ribosomal protein L20, mitochondrial</fullName>
    </alternativeName>
</protein>
<name>A0AA35SRE5_GEOBA</name>